<evidence type="ECO:0000313" key="2">
    <source>
        <dbReference type="Proteomes" id="UP000295192"/>
    </source>
</evidence>
<dbReference type="EMBL" id="LSRL02000177">
    <property type="protein sequence ID" value="TDG43115.1"/>
    <property type="molecule type" value="Genomic_DNA"/>
</dbReference>
<keyword evidence="2" id="KW-1185">Reference proteome</keyword>
<reference evidence="1 2" key="1">
    <citation type="journal article" date="2019" name="J. Hered.">
        <title>An Improved Genome Assembly for Drosophila navojoa, the Basal Species in the mojavensis Cluster.</title>
        <authorList>
            <person name="Vanderlinde T."/>
            <person name="Dupim E.G."/>
            <person name="Nazario-Yepiz N.O."/>
            <person name="Carvalho A.B."/>
        </authorList>
    </citation>
    <scope>NUCLEOTIDE SEQUENCE [LARGE SCALE GENOMIC DNA]</scope>
    <source>
        <strain evidence="1">Navoj_Jal97</strain>
        <tissue evidence="1">Whole organism</tissue>
    </source>
</reference>
<name>A0A484B5M0_DRONA</name>
<accession>A0A484B5M0</accession>
<gene>
    <name evidence="1" type="ORF">AWZ03_010472</name>
</gene>
<organism evidence="1 2">
    <name type="scientific">Drosophila navojoa</name>
    <name type="common">Fruit fly</name>
    <dbReference type="NCBI Taxonomy" id="7232"/>
    <lineage>
        <taxon>Eukaryota</taxon>
        <taxon>Metazoa</taxon>
        <taxon>Ecdysozoa</taxon>
        <taxon>Arthropoda</taxon>
        <taxon>Hexapoda</taxon>
        <taxon>Insecta</taxon>
        <taxon>Pterygota</taxon>
        <taxon>Neoptera</taxon>
        <taxon>Endopterygota</taxon>
        <taxon>Diptera</taxon>
        <taxon>Brachycera</taxon>
        <taxon>Muscomorpha</taxon>
        <taxon>Ephydroidea</taxon>
        <taxon>Drosophilidae</taxon>
        <taxon>Drosophila</taxon>
    </lineage>
</organism>
<sequence>MLEWRPQERCRWCEHREWMVEAGSCGSASNTFHATAKATITTTIAIAIISISRGSVGTACSSFPKRTRCANIAHLFYAFFTRQQTAPF</sequence>
<protein>
    <submittedName>
        <fullName evidence="1">Uncharacterized protein</fullName>
    </submittedName>
</protein>
<proteinExistence type="predicted"/>
<dbReference type="Proteomes" id="UP000295192">
    <property type="component" value="Unassembled WGS sequence"/>
</dbReference>
<comment type="caution">
    <text evidence="1">The sequence shown here is derived from an EMBL/GenBank/DDBJ whole genome shotgun (WGS) entry which is preliminary data.</text>
</comment>
<evidence type="ECO:0000313" key="1">
    <source>
        <dbReference type="EMBL" id="TDG43115.1"/>
    </source>
</evidence>
<dbReference type="AlphaFoldDB" id="A0A484B5M0"/>